<sequence length="141" mass="16057">MSRKTTFWSFIFSVIGIAYFYLKSNGSVSNPKLDSTLFVVSAGGMTLLCILTVLCYLISLYVIRYIEVTADEIRVPKSIFSSQVRTYRFEDILAVHIGKIGWAPVATLFFGDKKEMVLGSLFQSKRDFDQFVELLLERIQS</sequence>
<feature type="transmembrane region" description="Helical" evidence="1">
    <location>
        <begin position="42"/>
        <end position="63"/>
    </location>
</feature>
<dbReference type="Proteomes" id="UP001279860">
    <property type="component" value="Unassembled WGS sequence"/>
</dbReference>
<keyword evidence="1" id="KW-0812">Transmembrane</keyword>
<accession>A0ABU4IP44</accession>
<feature type="transmembrane region" description="Helical" evidence="1">
    <location>
        <begin position="7"/>
        <end position="22"/>
    </location>
</feature>
<evidence type="ECO:0000313" key="3">
    <source>
        <dbReference type="Proteomes" id="UP001279860"/>
    </source>
</evidence>
<keyword evidence="1" id="KW-0472">Membrane</keyword>
<evidence type="ECO:0008006" key="4">
    <source>
        <dbReference type="Google" id="ProtNLM"/>
    </source>
</evidence>
<protein>
    <recommendedName>
        <fullName evidence="4">PH domain-containing protein</fullName>
    </recommendedName>
</protein>
<name>A0ABU4IP44_9VIBR</name>
<gene>
    <name evidence="2" type="ORF">SBX64_01130</name>
</gene>
<dbReference type="RefSeq" id="WP_157635101.1">
    <property type="nucleotide sequence ID" value="NZ_AP024903.1"/>
</dbReference>
<proteinExistence type="predicted"/>
<organism evidence="2 3">
    <name type="scientific">Vibrio rhizosphaerae</name>
    <dbReference type="NCBI Taxonomy" id="398736"/>
    <lineage>
        <taxon>Bacteria</taxon>
        <taxon>Pseudomonadati</taxon>
        <taxon>Pseudomonadota</taxon>
        <taxon>Gammaproteobacteria</taxon>
        <taxon>Vibrionales</taxon>
        <taxon>Vibrionaceae</taxon>
        <taxon>Vibrio</taxon>
    </lineage>
</organism>
<reference evidence="2 3" key="1">
    <citation type="submission" date="2023-11" db="EMBL/GenBank/DDBJ databases">
        <title>Plant-associative lifestyle of Vibrio porteresiae and its evolutionary dynamics.</title>
        <authorList>
            <person name="Rameshkumar N."/>
            <person name="Kirti K."/>
        </authorList>
    </citation>
    <scope>NUCLEOTIDE SEQUENCE [LARGE SCALE GENOMIC DNA]</scope>
    <source>
        <strain evidence="2 3">MSSRF7</strain>
    </source>
</reference>
<comment type="caution">
    <text evidence="2">The sequence shown here is derived from an EMBL/GenBank/DDBJ whole genome shotgun (WGS) entry which is preliminary data.</text>
</comment>
<keyword evidence="3" id="KW-1185">Reference proteome</keyword>
<evidence type="ECO:0000313" key="2">
    <source>
        <dbReference type="EMBL" id="MDW6091179.1"/>
    </source>
</evidence>
<evidence type="ECO:0000256" key="1">
    <source>
        <dbReference type="SAM" id="Phobius"/>
    </source>
</evidence>
<dbReference type="EMBL" id="JAWRCP010000001">
    <property type="protein sequence ID" value="MDW6091179.1"/>
    <property type="molecule type" value="Genomic_DNA"/>
</dbReference>
<keyword evidence="1" id="KW-1133">Transmembrane helix</keyword>